<protein>
    <submittedName>
        <fullName evidence="2">Lytic transglycosylase domain-containing protein</fullName>
    </submittedName>
</protein>
<dbReference type="Pfam" id="PF08239">
    <property type="entry name" value="SH3_3"/>
    <property type="match status" value="1"/>
</dbReference>
<dbReference type="Gene3D" id="1.10.530.10">
    <property type="match status" value="1"/>
</dbReference>
<organism evidence="2 3">
    <name type="scientific">Bacillus taeanensis</name>
    <dbReference type="NCBI Taxonomy" id="273032"/>
    <lineage>
        <taxon>Bacteria</taxon>
        <taxon>Bacillati</taxon>
        <taxon>Bacillota</taxon>
        <taxon>Bacilli</taxon>
        <taxon>Bacillales</taxon>
        <taxon>Bacillaceae</taxon>
        <taxon>Bacillus</taxon>
    </lineage>
</organism>
<dbReference type="InterPro" id="IPR003646">
    <property type="entry name" value="SH3-like_bac-type"/>
</dbReference>
<evidence type="ECO:0000313" key="3">
    <source>
        <dbReference type="Proteomes" id="UP000253314"/>
    </source>
</evidence>
<feature type="domain" description="SH3b" evidence="1">
    <location>
        <begin position="255"/>
        <end position="315"/>
    </location>
</feature>
<keyword evidence="3" id="KW-1185">Reference proteome</keyword>
<dbReference type="EMBL" id="QOCW01000013">
    <property type="protein sequence ID" value="RBW69065.1"/>
    <property type="molecule type" value="Genomic_DNA"/>
</dbReference>
<evidence type="ECO:0000259" key="1">
    <source>
        <dbReference type="Pfam" id="PF08239"/>
    </source>
</evidence>
<dbReference type="Proteomes" id="UP000253314">
    <property type="component" value="Unassembled WGS sequence"/>
</dbReference>
<gene>
    <name evidence="2" type="ORF">DS031_12955</name>
</gene>
<accession>A0A366XV92</accession>
<dbReference type="SUPFAM" id="SSF53955">
    <property type="entry name" value="Lysozyme-like"/>
    <property type="match status" value="1"/>
</dbReference>
<evidence type="ECO:0000313" key="2">
    <source>
        <dbReference type="EMBL" id="RBW69065.1"/>
    </source>
</evidence>
<dbReference type="AlphaFoldDB" id="A0A366XV92"/>
<dbReference type="InterPro" id="IPR023346">
    <property type="entry name" value="Lysozyme-like_dom_sf"/>
</dbReference>
<dbReference type="Gene3D" id="2.30.30.40">
    <property type="entry name" value="SH3 Domains"/>
    <property type="match status" value="1"/>
</dbReference>
<sequence>MRIKRTKIERISLSFFIAIVLFLVPEPLFANNEETIAGKCGYNSVRAGNPSYQVMNCLLTEAALRAEIPVPPEVVKGIATQENGEWLHFNEEGEAVISDDGGIGLMQITNIQGYERERLKNDLVYNIETAVNMLVNHFKRNDLPRMNDHHPKYIESWYFSVMAYNGIKPVNSPIIQKTGERNLDAYQENVFRYIEERNSVILKHREFLFKAADFSYDPNQTANIKFMKMNYKLNDSLTQTKHHFQTGDVLFAADDVKLRSSPSTTSLVEIINVGEALKVTGDFVYDERSESLNHFVWYPVSVNEKTGYIASSYLQEDEPVISVSSFASEEEETEALPFVEFYQSQAVKKTAVIGYRMAGADLLFSQLLFFDDRKRVKAENKNAQK</sequence>
<dbReference type="RefSeq" id="WP_113806496.1">
    <property type="nucleotide sequence ID" value="NZ_QOCW01000013.1"/>
</dbReference>
<name>A0A366XV92_9BACI</name>
<proteinExistence type="predicted"/>
<comment type="caution">
    <text evidence="2">The sequence shown here is derived from an EMBL/GenBank/DDBJ whole genome shotgun (WGS) entry which is preliminary data.</text>
</comment>
<dbReference type="OrthoDB" id="2690990at2"/>
<reference evidence="2 3" key="1">
    <citation type="submission" date="2018-07" db="EMBL/GenBank/DDBJ databases">
        <title>Lottiidibacillus patelloidae gen. nov., sp. nov., isolated from the intestinal tract of a marine limpet and the reclassification of B. taeanensis BH030017T, B. algicola KMM 3737T and B. hwajinpoensis SW-72T as genus Lottiidibacillus.</title>
        <authorList>
            <person name="Liu R."/>
            <person name="Huang Z."/>
        </authorList>
    </citation>
    <scope>NUCLEOTIDE SEQUENCE [LARGE SCALE GENOMIC DNA]</scope>
    <source>
        <strain evidence="2 3">BH030017</strain>
    </source>
</reference>